<protein>
    <recommendedName>
        <fullName evidence="4">Lipoprotein</fullName>
    </recommendedName>
</protein>
<dbReference type="KEGG" id="cfus:CYFUS_008855"/>
<dbReference type="Proteomes" id="UP000217257">
    <property type="component" value="Chromosome"/>
</dbReference>
<evidence type="ECO:0008006" key="4">
    <source>
        <dbReference type="Google" id="ProtNLM"/>
    </source>
</evidence>
<reference evidence="2 3" key="1">
    <citation type="submission" date="2017-06" db="EMBL/GenBank/DDBJ databases">
        <title>Sequencing and comparative analysis of myxobacterial genomes.</title>
        <authorList>
            <person name="Rupp O."/>
            <person name="Goesmann A."/>
            <person name="Sogaard-Andersen L."/>
        </authorList>
    </citation>
    <scope>NUCLEOTIDE SEQUENCE [LARGE SCALE GENOMIC DNA]</scope>
    <source>
        <strain evidence="2 3">DSM 52655</strain>
    </source>
</reference>
<dbReference type="AlphaFoldDB" id="A0A250JHM0"/>
<feature type="chain" id="PRO_5013259070" description="Lipoprotein" evidence="1">
    <location>
        <begin position="23"/>
        <end position="157"/>
    </location>
</feature>
<dbReference type="EMBL" id="CP022098">
    <property type="protein sequence ID" value="ATB43375.1"/>
    <property type="molecule type" value="Genomic_DNA"/>
</dbReference>
<feature type="signal peptide" evidence="1">
    <location>
        <begin position="1"/>
        <end position="22"/>
    </location>
</feature>
<organism evidence="2 3">
    <name type="scientific">Cystobacter fuscus</name>
    <dbReference type="NCBI Taxonomy" id="43"/>
    <lineage>
        <taxon>Bacteria</taxon>
        <taxon>Pseudomonadati</taxon>
        <taxon>Myxococcota</taxon>
        <taxon>Myxococcia</taxon>
        <taxon>Myxococcales</taxon>
        <taxon>Cystobacterineae</taxon>
        <taxon>Archangiaceae</taxon>
        <taxon>Cystobacter</taxon>
    </lineage>
</organism>
<evidence type="ECO:0000256" key="1">
    <source>
        <dbReference type="SAM" id="SignalP"/>
    </source>
</evidence>
<evidence type="ECO:0000313" key="2">
    <source>
        <dbReference type="EMBL" id="ATB43375.1"/>
    </source>
</evidence>
<proteinExistence type="predicted"/>
<gene>
    <name evidence="2" type="ORF">CYFUS_008855</name>
</gene>
<dbReference type="RefSeq" id="WP_095990802.1">
    <property type="nucleotide sequence ID" value="NZ_CP022098.1"/>
</dbReference>
<keyword evidence="1" id="KW-0732">Signal</keyword>
<evidence type="ECO:0000313" key="3">
    <source>
        <dbReference type="Proteomes" id="UP000217257"/>
    </source>
</evidence>
<accession>A0A250JHM0</accession>
<name>A0A250JHM0_9BACT</name>
<sequence>MSRLLSCMVVGVCLLGAAPVGADAPKKDEAPVQVKSFTELQKARPGRVFELHVAPAGVLADSPGLIYAEPCDPKDPAIRARTGVVGTVEVEDVPQATATAMNARNGEEFAKRTAITCYRVIARLKSNRKGWTKLAFVSAEPSGSRPYDERLNPARGD</sequence>